<dbReference type="GeneID" id="66742570"/>
<dbReference type="Proteomes" id="UP000422232">
    <property type="component" value="Chromosome"/>
</dbReference>
<dbReference type="RefSeq" id="WP_016211890.1">
    <property type="nucleotide sequence ID" value="NZ_CP013761.1"/>
</dbReference>
<sequence length="858" mass="99127">MPVRFNPIKKVSLNGKVFNVPKEVPNKALVKLGQQQPDVVEILADFFRTNPKQEFFSKLFLGDRYQISAMYVSLRNIGLNQRIYIQKVFDDPEGFSDIIQRLSNIELCQSVYVQAAFENPDLIAVFEKHKDKFTSLNQFELNQWVYVKAVLGDPDRFDDILQRLRDIALCEPVYVQAALKSPQRVVEFAKHTHRLVTLNALEPNQFVYVQKVLDDPEGFDAILQQLSDIELCQLPYIQAALDYPDRVDVFKAHQDKFALFNHLKLSQLTNIEAVLGNLEGFDEGYRSLKAVGLDQPKNIQAMLDNIEKFNENLQNLREVGLDQPKNIQAMLDNIEKFNENLQNLRKVESDQSDNIQLMLDNIEEFNENFQILRQFGLSQQLYIESILKSPNVIVNISDCSDELLMLEELGLGQTVYLQKVLDHPDRSKANLYRLIRMGLDQPVYVQSALKDLDRFDDVCQRLNDIELCESAYVQAVLDDPNRIAVFERHKDKFTSLNQFGLNQWIYVKAVLDDPKGFDDILQRLRDIALCAPVYVQAALQDPQRVAEFAKHTHRLVTLNALEPNQFVYVQKVLDNPEGFDAILQQLSDIELCQSVYVQAVLDDPNIITKLKEHQKKLVKLNQLGLSQPKYIQAVFDHPEDFERNLQTLEILGLNKTEYVQAIFDDPTRIDKLHKYHHLFFRLHMLGLSQPICVDAVFNNTEKYAQICSCLEEVKDRIETVEDTIQQSSLGQSREQGFKSHYPVYKSKVIQSSFDFLISERKDPAEMKAHLFEHEREFLCNSNIKSDRSSFGAICRSAMRALTNTIFIIVAPVVGYKRNWHKKNMSITEKCLPFYNHTESTNKVMDLTCDIQHTLVADF</sequence>
<dbReference type="InterPro" id="IPR005046">
    <property type="entry name" value="DUF285"/>
</dbReference>
<dbReference type="EMBL" id="CP038908">
    <property type="protein sequence ID" value="QGO04517.1"/>
    <property type="molecule type" value="Genomic_DNA"/>
</dbReference>
<keyword evidence="3" id="KW-1185">Reference proteome</keyword>
<keyword evidence="1" id="KW-0175">Coiled coil</keyword>
<proteinExistence type="predicted"/>
<protein>
    <submittedName>
        <fullName evidence="2">Uncharacterized protein</fullName>
    </submittedName>
</protein>
<accession>A0A9Q5VIS6</accession>
<feature type="coiled-coil region" evidence="1">
    <location>
        <begin position="299"/>
        <end position="354"/>
    </location>
</feature>
<evidence type="ECO:0000256" key="1">
    <source>
        <dbReference type="SAM" id="Coils"/>
    </source>
</evidence>
<evidence type="ECO:0000313" key="3">
    <source>
        <dbReference type="Proteomes" id="UP000422232"/>
    </source>
</evidence>
<name>A0A9Q5VIS6_PISSA</name>
<organism evidence="2 3">
    <name type="scientific">Piscirickettsia salmonis</name>
    <dbReference type="NCBI Taxonomy" id="1238"/>
    <lineage>
        <taxon>Bacteria</taxon>
        <taxon>Pseudomonadati</taxon>
        <taxon>Pseudomonadota</taxon>
        <taxon>Gammaproteobacteria</taxon>
        <taxon>Thiotrichales</taxon>
        <taxon>Piscirickettsiaceae</taxon>
        <taxon>Piscirickettsia</taxon>
    </lineage>
</organism>
<dbReference type="Pfam" id="PF03382">
    <property type="entry name" value="DUF285"/>
    <property type="match status" value="1"/>
</dbReference>
<gene>
    <name evidence="2" type="ORF">Psal009_00386</name>
</gene>
<evidence type="ECO:0000313" key="2">
    <source>
        <dbReference type="EMBL" id="QGO04517.1"/>
    </source>
</evidence>
<reference evidence="2 3" key="1">
    <citation type="submission" date="2019-04" db="EMBL/GenBank/DDBJ databases">
        <title>Complete genome sequencing of Piscirickettsia salmonis strain Psal-009.</title>
        <authorList>
            <person name="Schober I."/>
            <person name="Bunk B."/>
            <person name="Sproer C."/>
            <person name="Carril G.P."/>
            <person name="Riedel T."/>
            <person name="Flores-Herrera P.A."/>
            <person name="Nourdin-Galindo G."/>
            <person name="Marshall S.H."/>
            <person name="Overmann J."/>
        </authorList>
    </citation>
    <scope>NUCLEOTIDE SEQUENCE [LARGE SCALE GENOMIC DNA]</scope>
    <source>
        <strain evidence="2 3">Psal-009</strain>
    </source>
</reference>
<dbReference type="AlphaFoldDB" id="A0A9Q5VIS6"/>